<feature type="compositionally biased region" description="Basic and acidic residues" evidence="11">
    <location>
        <begin position="355"/>
        <end position="368"/>
    </location>
</feature>
<evidence type="ECO:0000256" key="10">
    <source>
        <dbReference type="RuleBase" id="RU000682"/>
    </source>
</evidence>
<dbReference type="EMBL" id="KZ826323">
    <property type="protein sequence ID" value="PYI10318.1"/>
    <property type="molecule type" value="Genomic_DNA"/>
</dbReference>
<feature type="region of interest" description="Disordered" evidence="11">
    <location>
        <begin position="45"/>
        <end position="86"/>
    </location>
</feature>
<dbReference type="InterPro" id="IPR036188">
    <property type="entry name" value="FAD/NAD-bd_sf"/>
</dbReference>
<evidence type="ECO:0000256" key="11">
    <source>
        <dbReference type="SAM" id="MobiDB-lite"/>
    </source>
</evidence>
<feature type="region of interest" description="Disordered" evidence="11">
    <location>
        <begin position="1"/>
        <end position="26"/>
    </location>
</feature>
<evidence type="ECO:0000256" key="7">
    <source>
        <dbReference type="ARBA" id="ARBA00023306"/>
    </source>
</evidence>
<sequence>MSDPEPSAAAAAAACASSPPPAQPSESAAALNYAFLVHSQKTLTQNLPPRVDNKLLARQKRRRTSPEDHAILESEYQRNPKPDKTARASIVSRVSLGEKEVQIWFQNRRQNDRRKSKPLQPHELLAPRSDVPDASKPTTTDDNLPTEPGSSSGTENSEDNCQETNPATQSSDNASFESDVVHGDKNELEQAGLSSQTSLATEAVEDSQKAPDETMPDPEPAQIHDEPLDESHQNSAKRKRSFSDIRGNRPFVQGSSTPGMFQDMKSPPSLRISLSFDGEAMVRKEGELTPSPPKGRNALRIAMSSDGKAVIRADGEPSPSKNRISMFSARKPRFAGLRRSNSAVAFSTPRGGSMETERMFGRSRDPRNWESFFDTDARSALSTPTSSQSAPNAGSPAFFRARGQRSLTRSMSARHSALNHSDYLNTPVPKPTGEKRRKISRTVSSLGRLETGRATLGDKLSNAKMLSTKEDDLELQWGDSDKENWIPGTRVSHMRRRATSHHHARRPILREASTRDGKTNRDLASTGRYSRASHSHHRASGVVGKDAPEVDAEHNRRVLHAVNTKDVQSLLQSREDPFLFHKTIAMGKRSNVAVIGAGLSGLRCTDILIQNGARVTLFEARNRVGGRVHQEKIHTHLIDMGPNWIHGTGKNPIAAIAEATETVLEDFEGNQALISPDGKAIDDGLASRISEVLWTIIENAFEYSNAHKDTIPPDRSLLDFFREQVEKTDLSATEKELCIESSRLWGAYVGDPIERQSLKLFCLEECIDGNNFFVASTYKNVLKHVSRAALQRADVRFNQPIVKIESESRKDLRSPGKVTLTTASGETFQFDEVVVTCPLGWLKRNKRAFTPELPPRLDQAIDSISYGRLEKVYVSFPRAFWHAGTETATTNGSNLKYSSFENPTFAQFLNPEYTEHPNGILWNQECISLAALPSSCAHPTLLFYTFGPCSTYIVSKLADIDPSSKEYYTFLNNFLRPFYSRLYGYSESSPDCKPLAFTATQWQNDPYAGNGSYCNFQVGLTQGDRDIEVLRAGLGADRGVWFAGEHTAPFVALGTTTGAYWSGERAAGQICNLYGLGRLGIGLERDDSLPSATPKGHL</sequence>
<dbReference type="GO" id="GO:0003682">
    <property type="term" value="F:chromatin binding"/>
    <property type="evidence" value="ECO:0007669"/>
    <property type="project" value="TreeGrafter"/>
</dbReference>
<accession>A0A319ET51</accession>
<dbReference type="VEuPathDB" id="FungiDB:BO78DRAFT_426899"/>
<feature type="compositionally biased region" description="Polar residues" evidence="11">
    <location>
        <begin position="136"/>
        <end position="155"/>
    </location>
</feature>
<feature type="DNA-binding region" description="Homeobox" evidence="9">
    <location>
        <begin position="57"/>
        <end position="116"/>
    </location>
</feature>
<dbReference type="GO" id="GO:0000082">
    <property type="term" value="P:G1/S transition of mitotic cell cycle"/>
    <property type="evidence" value="ECO:0007669"/>
    <property type="project" value="UniProtKB-ARBA"/>
</dbReference>
<feature type="compositionally biased region" description="Basic and acidic residues" evidence="11">
    <location>
        <begin position="222"/>
        <end position="232"/>
    </location>
</feature>
<dbReference type="Gene3D" id="3.50.50.60">
    <property type="entry name" value="FAD/NAD(P)-binding domain"/>
    <property type="match status" value="1"/>
</dbReference>
<comment type="subunit">
    <text evidence="8">Interacts with MCM1.</text>
</comment>
<dbReference type="Gene3D" id="1.10.10.60">
    <property type="entry name" value="Homeodomain-like"/>
    <property type="match status" value="1"/>
</dbReference>
<gene>
    <name evidence="13" type="ORF">BO78DRAFT_426899</name>
</gene>
<feature type="compositionally biased region" description="Basic residues" evidence="11">
    <location>
        <begin position="495"/>
        <end position="507"/>
    </location>
</feature>
<feature type="compositionally biased region" description="Polar residues" evidence="11">
    <location>
        <begin position="162"/>
        <end position="176"/>
    </location>
</feature>
<dbReference type="SUPFAM" id="SSF54373">
    <property type="entry name" value="FAD-linked reductases, C-terminal domain"/>
    <property type="match status" value="1"/>
</dbReference>
<dbReference type="GO" id="GO:0000981">
    <property type="term" value="F:DNA-binding transcription factor activity, RNA polymerase II-specific"/>
    <property type="evidence" value="ECO:0007669"/>
    <property type="project" value="InterPro"/>
</dbReference>
<keyword evidence="3 9" id="KW-0238">DNA-binding</keyword>
<organism evidence="13 14">
    <name type="scientific">Aspergillus sclerotiicarbonarius (strain CBS 121057 / IBT 28362)</name>
    <dbReference type="NCBI Taxonomy" id="1448318"/>
    <lineage>
        <taxon>Eukaryota</taxon>
        <taxon>Fungi</taxon>
        <taxon>Dikarya</taxon>
        <taxon>Ascomycota</taxon>
        <taxon>Pezizomycotina</taxon>
        <taxon>Eurotiomycetes</taxon>
        <taxon>Eurotiomycetidae</taxon>
        <taxon>Eurotiales</taxon>
        <taxon>Aspergillaceae</taxon>
        <taxon>Aspergillus</taxon>
        <taxon>Aspergillus subgen. Circumdati</taxon>
    </lineage>
</organism>
<dbReference type="Pfam" id="PF00046">
    <property type="entry name" value="Homeodomain"/>
    <property type="match status" value="1"/>
</dbReference>
<feature type="domain" description="Homeobox" evidence="12">
    <location>
        <begin position="55"/>
        <end position="115"/>
    </location>
</feature>
<comment type="subcellular location">
    <subcellularLocation>
        <location evidence="1 9 10">Nucleus</location>
    </subcellularLocation>
</comment>
<dbReference type="SUPFAM" id="SSF51905">
    <property type="entry name" value="FAD/NAD(P)-binding domain"/>
    <property type="match status" value="1"/>
</dbReference>
<dbReference type="Gene3D" id="3.90.660.10">
    <property type="match status" value="1"/>
</dbReference>
<dbReference type="GO" id="GO:0006338">
    <property type="term" value="P:chromatin remodeling"/>
    <property type="evidence" value="ECO:0007669"/>
    <property type="project" value="TreeGrafter"/>
</dbReference>
<dbReference type="CDD" id="cd00086">
    <property type="entry name" value="homeodomain"/>
    <property type="match status" value="1"/>
</dbReference>
<dbReference type="SUPFAM" id="SSF46689">
    <property type="entry name" value="Homeodomain-like"/>
    <property type="match status" value="1"/>
</dbReference>
<evidence type="ECO:0000256" key="5">
    <source>
        <dbReference type="ARBA" id="ARBA00023163"/>
    </source>
</evidence>
<keyword evidence="14" id="KW-1185">Reference proteome</keyword>
<name>A0A319ET51_ASPSB</name>
<reference evidence="13 14" key="1">
    <citation type="submission" date="2018-02" db="EMBL/GenBank/DDBJ databases">
        <title>The genomes of Aspergillus section Nigri reveals drivers in fungal speciation.</title>
        <authorList>
            <consortium name="DOE Joint Genome Institute"/>
            <person name="Vesth T.C."/>
            <person name="Nybo J."/>
            <person name="Theobald S."/>
            <person name="Brandl J."/>
            <person name="Frisvad J.C."/>
            <person name="Nielsen K.F."/>
            <person name="Lyhne E.K."/>
            <person name="Kogle M.E."/>
            <person name="Kuo A."/>
            <person name="Riley R."/>
            <person name="Clum A."/>
            <person name="Nolan M."/>
            <person name="Lipzen A."/>
            <person name="Salamov A."/>
            <person name="Henrissat B."/>
            <person name="Wiebenga A."/>
            <person name="De vries R.P."/>
            <person name="Grigoriev I.V."/>
            <person name="Mortensen U.H."/>
            <person name="Andersen M.R."/>
            <person name="Baker S.E."/>
        </authorList>
    </citation>
    <scope>NUCLEOTIDE SEQUENCE [LARGE SCALE GENOMIC DNA]</scope>
    <source>
        <strain evidence="13 14">CBS 121057</strain>
    </source>
</reference>
<dbReference type="FunFam" id="1.10.10.60:FF:000286">
    <property type="entry name" value="Homeobox transcription factor"/>
    <property type="match status" value="1"/>
</dbReference>
<dbReference type="Pfam" id="PF01593">
    <property type="entry name" value="Amino_oxidase"/>
    <property type="match status" value="1"/>
</dbReference>
<dbReference type="STRING" id="1448318.A0A319ET51"/>
<dbReference type="GO" id="GO:0016491">
    <property type="term" value="F:oxidoreductase activity"/>
    <property type="evidence" value="ECO:0007669"/>
    <property type="project" value="InterPro"/>
</dbReference>
<dbReference type="GO" id="GO:0000122">
    <property type="term" value="P:negative regulation of transcription by RNA polymerase II"/>
    <property type="evidence" value="ECO:0007669"/>
    <property type="project" value="UniProtKB-ARBA"/>
</dbReference>
<proteinExistence type="predicted"/>
<feature type="region of interest" description="Disordered" evidence="11">
    <location>
        <begin position="107"/>
        <end position="266"/>
    </location>
</feature>
<evidence type="ECO:0000256" key="4">
    <source>
        <dbReference type="ARBA" id="ARBA00023155"/>
    </source>
</evidence>
<dbReference type="SMART" id="SM00389">
    <property type="entry name" value="HOX"/>
    <property type="match status" value="1"/>
</dbReference>
<feature type="region of interest" description="Disordered" evidence="11">
    <location>
        <begin position="495"/>
        <end position="545"/>
    </location>
</feature>
<dbReference type="PRINTS" id="PR00419">
    <property type="entry name" value="ADXRDTASE"/>
</dbReference>
<dbReference type="PROSITE" id="PS50071">
    <property type="entry name" value="HOMEOBOX_2"/>
    <property type="match status" value="1"/>
</dbReference>
<evidence type="ECO:0000256" key="6">
    <source>
        <dbReference type="ARBA" id="ARBA00023242"/>
    </source>
</evidence>
<dbReference type="PANTHER" id="PTHR10742:SF414">
    <property type="entry name" value="CONTAINING AMINE OXIDASE, PUTATIVE (AFU_ORTHOLOGUE AFUA_3G12150)-RELATED"/>
    <property type="match status" value="1"/>
</dbReference>
<dbReference type="InterPro" id="IPR050281">
    <property type="entry name" value="Flavin_monoamine_oxidase"/>
</dbReference>
<dbReference type="InterPro" id="IPR009057">
    <property type="entry name" value="Homeodomain-like_sf"/>
</dbReference>
<evidence type="ECO:0000259" key="12">
    <source>
        <dbReference type="PROSITE" id="PS50071"/>
    </source>
</evidence>
<dbReference type="GO" id="GO:0050660">
    <property type="term" value="F:flavin adenine dinucleotide binding"/>
    <property type="evidence" value="ECO:0007669"/>
    <property type="project" value="TreeGrafter"/>
</dbReference>
<dbReference type="InterPro" id="IPR017970">
    <property type="entry name" value="Homeobox_CS"/>
</dbReference>
<dbReference type="PROSITE" id="PS00027">
    <property type="entry name" value="HOMEOBOX_1"/>
    <property type="match status" value="1"/>
</dbReference>
<dbReference type="OrthoDB" id="5046242at2759"/>
<feature type="compositionally biased region" description="Basic and acidic residues" evidence="11">
    <location>
        <begin position="508"/>
        <end position="521"/>
    </location>
</feature>
<dbReference type="InterPro" id="IPR002937">
    <property type="entry name" value="Amino_oxidase"/>
</dbReference>
<keyword evidence="6 9" id="KW-0539">Nucleus</keyword>
<keyword evidence="5" id="KW-0804">Transcription</keyword>
<feature type="compositionally biased region" description="Basic and acidic residues" evidence="11">
    <location>
        <begin position="64"/>
        <end position="86"/>
    </location>
</feature>
<feature type="region of interest" description="Disordered" evidence="11">
    <location>
        <begin position="345"/>
        <end position="368"/>
    </location>
</feature>
<keyword evidence="7" id="KW-0131">Cell cycle</keyword>
<evidence type="ECO:0000256" key="8">
    <source>
        <dbReference type="ARBA" id="ARBA00065092"/>
    </source>
</evidence>
<protein>
    <submittedName>
        <fullName evidence="13">FAD/NAD(P)-binding domain-containing protein</fullName>
    </submittedName>
</protein>
<evidence type="ECO:0000256" key="1">
    <source>
        <dbReference type="ARBA" id="ARBA00004123"/>
    </source>
</evidence>
<feature type="region of interest" description="Disordered" evidence="11">
    <location>
        <begin position="415"/>
        <end position="445"/>
    </location>
</feature>
<dbReference type="GO" id="GO:0005634">
    <property type="term" value="C:nucleus"/>
    <property type="evidence" value="ECO:0007669"/>
    <property type="project" value="UniProtKB-SubCell"/>
</dbReference>
<evidence type="ECO:0000313" key="14">
    <source>
        <dbReference type="Proteomes" id="UP000248423"/>
    </source>
</evidence>
<keyword evidence="2" id="KW-0805">Transcription regulation</keyword>
<dbReference type="Proteomes" id="UP000248423">
    <property type="component" value="Unassembled WGS sequence"/>
</dbReference>
<evidence type="ECO:0000256" key="3">
    <source>
        <dbReference type="ARBA" id="ARBA00023125"/>
    </source>
</evidence>
<feature type="compositionally biased region" description="Low complexity" evidence="11">
    <location>
        <begin position="1"/>
        <end position="17"/>
    </location>
</feature>
<keyword evidence="4 9" id="KW-0371">Homeobox</keyword>
<evidence type="ECO:0000256" key="2">
    <source>
        <dbReference type="ARBA" id="ARBA00023015"/>
    </source>
</evidence>
<feature type="compositionally biased region" description="Basic and acidic residues" evidence="11">
    <location>
        <begin position="179"/>
        <end position="188"/>
    </location>
</feature>
<feature type="compositionally biased region" description="Polar residues" evidence="11">
    <location>
        <begin position="415"/>
        <end position="424"/>
    </location>
</feature>
<dbReference type="InterPro" id="IPR001356">
    <property type="entry name" value="HD"/>
</dbReference>
<dbReference type="AlphaFoldDB" id="A0A319ET51"/>
<dbReference type="GO" id="GO:0003677">
    <property type="term" value="F:DNA binding"/>
    <property type="evidence" value="ECO:0007669"/>
    <property type="project" value="UniProtKB-UniRule"/>
</dbReference>
<dbReference type="PANTHER" id="PTHR10742">
    <property type="entry name" value="FLAVIN MONOAMINE OXIDASE"/>
    <property type="match status" value="1"/>
</dbReference>
<evidence type="ECO:0000256" key="9">
    <source>
        <dbReference type="PROSITE-ProRule" id="PRU00108"/>
    </source>
</evidence>
<evidence type="ECO:0000313" key="13">
    <source>
        <dbReference type="EMBL" id="PYI10318.1"/>
    </source>
</evidence>